<accession>A0A2P2QH53</accession>
<sequence>MSACTYAFSSFCLYSSVII</sequence>
<name>A0A2P2QH53_RHIMU</name>
<dbReference type="AlphaFoldDB" id="A0A2P2QH53"/>
<dbReference type="EMBL" id="GGEC01085844">
    <property type="protein sequence ID" value="MBX66328.1"/>
    <property type="molecule type" value="Transcribed_RNA"/>
</dbReference>
<evidence type="ECO:0000313" key="1">
    <source>
        <dbReference type="EMBL" id="MBX66328.1"/>
    </source>
</evidence>
<organism evidence="1">
    <name type="scientific">Rhizophora mucronata</name>
    <name type="common">Asiatic mangrove</name>
    <dbReference type="NCBI Taxonomy" id="61149"/>
    <lineage>
        <taxon>Eukaryota</taxon>
        <taxon>Viridiplantae</taxon>
        <taxon>Streptophyta</taxon>
        <taxon>Embryophyta</taxon>
        <taxon>Tracheophyta</taxon>
        <taxon>Spermatophyta</taxon>
        <taxon>Magnoliopsida</taxon>
        <taxon>eudicotyledons</taxon>
        <taxon>Gunneridae</taxon>
        <taxon>Pentapetalae</taxon>
        <taxon>rosids</taxon>
        <taxon>fabids</taxon>
        <taxon>Malpighiales</taxon>
        <taxon>Rhizophoraceae</taxon>
        <taxon>Rhizophora</taxon>
    </lineage>
</organism>
<reference evidence="1" key="1">
    <citation type="submission" date="2018-02" db="EMBL/GenBank/DDBJ databases">
        <title>Rhizophora mucronata_Transcriptome.</title>
        <authorList>
            <person name="Meera S.P."/>
            <person name="Sreeshan A."/>
            <person name="Augustine A."/>
        </authorList>
    </citation>
    <scope>NUCLEOTIDE SEQUENCE</scope>
    <source>
        <tissue evidence="1">Leaf</tissue>
    </source>
</reference>
<proteinExistence type="predicted"/>
<protein>
    <submittedName>
        <fullName evidence="1">Uncharacterized protein</fullName>
    </submittedName>
</protein>